<proteinExistence type="inferred from homology"/>
<gene>
    <name evidence="7" type="ORF">HNQ47_001656</name>
</gene>
<dbReference type="GO" id="GO:0000455">
    <property type="term" value="P:enzyme-directed rRNA pseudouridine synthesis"/>
    <property type="evidence" value="ECO:0007669"/>
    <property type="project" value="TreeGrafter"/>
</dbReference>
<dbReference type="EMBL" id="JACHHK010000006">
    <property type="protein sequence ID" value="MBB5183621.1"/>
    <property type="molecule type" value="Genomic_DNA"/>
</dbReference>
<accession>A0A7W8CXY1</accession>
<evidence type="ECO:0000256" key="3">
    <source>
        <dbReference type="ARBA" id="ARBA00023235"/>
    </source>
</evidence>
<dbReference type="Proteomes" id="UP000539953">
    <property type="component" value="Unassembled WGS sequence"/>
</dbReference>
<dbReference type="GO" id="GO:0009982">
    <property type="term" value="F:pseudouridine synthase activity"/>
    <property type="evidence" value="ECO:0007669"/>
    <property type="project" value="InterPro"/>
</dbReference>
<keyword evidence="3 7" id="KW-0413">Isomerase</keyword>
<name>A0A7W8CXY1_9FIRM</name>
<evidence type="ECO:0000256" key="2">
    <source>
        <dbReference type="ARBA" id="ARBA00010876"/>
    </source>
</evidence>
<feature type="domain" description="Pseudouridine synthase RsuA/RluA-like" evidence="6">
    <location>
        <begin position="77"/>
        <end position="221"/>
    </location>
</feature>
<dbReference type="AlphaFoldDB" id="A0A7W8CXY1"/>
<dbReference type="SUPFAM" id="SSF55120">
    <property type="entry name" value="Pseudouridine synthase"/>
    <property type="match status" value="1"/>
</dbReference>
<dbReference type="RefSeq" id="WP_183328918.1">
    <property type="nucleotide sequence ID" value="NZ_JACHHK010000006.1"/>
</dbReference>
<evidence type="ECO:0000256" key="4">
    <source>
        <dbReference type="ARBA" id="ARBA00031870"/>
    </source>
</evidence>
<dbReference type="InterPro" id="IPR006145">
    <property type="entry name" value="PsdUridine_synth_RsuA/RluA"/>
</dbReference>
<dbReference type="InterPro" id="IPR050188">
    <property type="entry name" value="RluA_PseudoU_synthase"/>
</dbReference>
<dbReference type="CDD" id="cd02869">
    <property type="entry name" value="PseudoU_synth_RluA_like"/>
    <property type="match status" value="1"/>
</dbReference>
<keyword evidence="8" id="KW-1185">Reference proteome</keyword>
<comment type="similarity">
    <text evidence="2">Belongs to the pseudouridine synthase RluA family.</text>
</comment>
<dbReference type="InterPro" id="IPR006224">
    <property type="entry name" value="PsdUridine_synth_RluA-like_CS"/>
</dbReference>
<evidence type="ECO:0000313" key="8">
    <source>
        <dbReference type="Proteomes" id="UP000539953"/>
    </source>
</evidence>
<reference evidence="7 8" key="1">
    <citation type="submission" date="2020-08" db="EMBL/GenBank/DDBJ databases">
        <title>Genomic Encyclopedia of Type Strains, Phase IV (KMG-IV): sequencing the most valuable type-strain genomes for metagenomic binning, comparative biology and taxonomic classification.</title>
        <authorList>
            <person name="Goeker M."/>
        </authorList>
    </citation>
    <scope>NUCLEOTIDE SEQUENCE [LARGE SCALE GENOMIC DNA]</scope>
    <source>
        <strain evidence="7 8">DSM 25799</strain>
    </source>
</reference>
<dbReference type="GO" id="GO:0140098">
    <property type="term" value="F:catalytic activity, acting on RNA"/>
    <property type="evidence" value="ECO:0007669"/>
    <property type="project" value="UniProtKB-ARBA"/>
</dbReference>
<sequence length="272" mass="31249">MNKSFFILRAIDGYQMKLDTEHPADELTAYFHLSKKRQHEYPFDQNGKTVRVDFPAHPILTKSAGPVDIVYEDAVCIVVNKPPFLLVHNDGSHPDNLQDRVNGYLDQCGWPHPAQAVHRIDYETSGLVLFCKNPFFQSKWDAMMSEHEIRKEYLCCIHGRLPQKTMTIRKPIGRDRHDARRMIVQPHGKTAVTHLKQLDGHLVHARIETGRRHQIRIHLAAIGHPIVNDALYGKVVDQRGLLLQSSRLVFTHPLTAETIDLHLPADPRFQNH</sequence>
<dbReference type="InterPro" id="IPR020103">
    <property type="entry name" value="PsdUridine_synth_cat_dom_sf"/>
</dbReference>
<evidence type="ECO:0000256" key="5">
    <source>
        <dbReference type="ARBA" id="ARBA00033164"/>
    </source>
</evidence>
<dbReference type="Gene3D" id="3.30.2350.10">
    <property type="entry name" value="Pseudouridine synthase"/>
    <property type="match status" value="1"/>
</dbReference>
<dbReference type="GO" id="GO:0003723">
    <property type="term" value="F:RNA binding"/>
    <property type="evidence" value="ECO:0007669"/>
    <property type="project" value="InterPro"/>
</dbReference>
<dbReference type="PANTHER" id="PTHR21600:SF44">
    <property type="entry name" value="RIBOSOMAL LARGE SUBUNIT PSEUDOURIDINE SYNTHASE D"/>
    <property type="match status" value="1"/>
</dbReference>
<comment type="catalytic activity">
    <reaction evidence="1">
        <text>a uridine in RNA = a pseudouridine in RNA</text>
        <dbReference type="Rhea" id="RHEA:48348"/>
        <dbReference type="Rhea" id="RHEA-COMP:12068"/>
        <dbReference type="Rhea" id="RHEA-COMP:12069"/>
        <dbReference type="ChEBI" id="CHEBI:65314"/>
        <dbReference type="ChEBI" id="CHEBI:65315"/>
    </reaction>
</comment>
<protein>
    <recommendedName>
        <fullName evidence="4">RNA pseudouridylate synthase</fullName>
    </recommendedName>
    <alternativeName>
        <fullName evidence="5">RNA-uridine isomerase</fullName>
    </alternativeName>
</protein>
<dbReference type="PANTHER" id="PTHR21600">
    <property type="entry name" value="MITOCHONDRIAL RNA PSEUDOURIDINE SYNTHASE"/>
    <property type="match status" value="1"/>
</dbReference>
<evidence type="ECO:0000259" key="6">
    <source>
        <dbReference type="Pfam" id="PF00849"/>
    </source>
</evidence>
<dbReference type="Pfam" id="PF00849">
    <property type="entry name" value="PseudoU_synth_2"/>
    <property type="match status" value="1"/>
</dbReference>
<comment type="caution">
    <text evidence="7">The sequence shown here is derived from an EMBL/GenBank/DDBJ whole genome shotgun (WGS) entry which is preliminary data.</text>
</comment>
<dbReference type="PROSITE" id="PS01129">
    <property type="entry name" value="PSI_RLU"/>
    <property type="match status" value="1"/>
</dbReference>
<organism evidence="7 8">
    <name type="scientific">Catenisphaera adipataccumulans</name>
    <dbReference type="NCBI Taxonomy" id="700500"/>
    <lineage>
        <taxon>Bacteria</taxon>
        <taxon>Bacillati</taxon>
        <taxon>Bacillota</taxon>
        <taxon>Erysipelotrichia</taxon>
        <taxon>Erysipelotrichales</taxon>
        <taxon>Erysipelotrichaceae</taxon>
        <taxon>Catenisphaera</taxon>
    </lineage>
</organism>
<evidence type="ECO:0000313" key="7">
    <source>
        <dbReference type="EMBL" id="MBB5183621.1"/>
    </source>
</evidence>
<evidence type="ECO:0000256" key="1">
    <source>
        <dbReference type="ARBA" id="ARBA00000073"/>
    </source>
</evidence>